<dbReference type="RefSeq" id="WP_017348100.1">
    <property type="nucleotide sequence ID" value="NZ_VWXF01000001.1"/>
</dbReference>
<comment type="caution">
    <text evidence="4">The sequence shown here is derived from an EMBL/GenBank/DDBJ whole genome shotgun (WGS) entry which is preliminary data.</text>
</comment>
<keyword evidence="2" id="KW-0012">Acyltransferase</keyword>
<sequence length="172" mass="19771">MASLIQVARETDAEEVFDLLQRAYAAVKEFDIRFTILQGTVEKVRAVIATETVLLLRREGRAVATVTIRMPWEQDDNAPVHLPFIHWFAVDPDFKRQGYGTEILTWAEQHLLADTLKAPAVYLATAIRHPWLSNIYQNRGYQPFFWRTNPLGEEMVFLRKSLSVSAAIPERT</sequence>
<dbReference type="PANTHER" id="PTHR43800">
    <property type="entry name" value="PEPTIDYL-LYSINE N-ACETYLTRANSFERASE YJAB"/>
    <property type="match status" value="1"/>
</dbReference>
<evidence type="ECO:0000313" key="4">
    <source>
        <dbReference type="EMBL" id="NIF20463.1"/>
    </source>
</evidence>
<feature type="domain" description="N-acetyltransferase" evidence="3">
    <location>
        <begin position="3"/>
        <end position="163"/>
    </location>
</feature>
<organism evidence="4 5">
    <name type="scientific">Candidatus Pantoea multigeneris</name>
    <dbReference type="NCBI Taxonomy" id="2608357"/>
    <lineage>
        <taxon>Bacteria</taxon>
        <taxon>Pseudomonadati</taxon>
        <taxon>Pseudomonadota</taxon>
        <taxon>Gammaproteobacteria</taxon>
        <taxon>Enterobacterales</taxon>
        <taxon>Erwiniaceae</taxon>
        <taxon>Pantoea</taxon>
    </lineage>
</organism>
<accession>A0ABX0R8K1</accession>
<reference evidence="4 5" key="1">
    <citation type="journal article" date="2019" name="bioRxiv">
        <title>Bacteria contribute to plant secondary compound degradation in a generalist herbivore system.</title>
        <authorList>
            <person name="Francoeur C.B."/>
            <person name="Khadempour L."/>
            <person name="Moreira-Soto R.D."/>
            <person name="Gotting K."/>
            <person name="Book A.J."/>
            <person name="Pinto-Tomas A.A."/>
            <person name="Keefover-Ring K."/>
            <person name="Currie C.R."/>
        </authorList>
    </citation>
    <scope>NUCLEOTIDE SEQUENCE [LARGE SCALE GENOMIC DNA]</scope>
    <source>
        <strain evidence="4">Acro-835</strain>
    </source>
</reference>
<evidence type="ECO:0000313" key="5">
    <source>
        <dbReference type="Proteomes" id="UP001515683"/>
    </source>
</evidence>
<keyword evidence="1" id="KW-0808">Transferase</keyword>
<name>A0ABX0R8K1_9GAMM</name>
<evidence type="ECO:0000259" key="3">
    <source>
        <dbReference type="PROSITE" id="PS51186"/>
    </source>
</evidence>
<dbReference type="InterPro" id="IPR000182">
    <property type="entry name" value="GNAT_dom"/>
</dbReference>
<dbReference type="SUPFAM" id="SSF55729">
    <property type="entry name" value="Acyl-CoA N-acyltransferases (Nat)"/>
    <property type="match status" value="1"/>
</dbReference>
<dbReference type="Gene3D" id="3.40.630.30">
    <property type="match status" value="1"/>
</dbReference>
<protein>
    <submittedName>
        <fullName evidence="4">GNAT family N-acetyltransferase</fullName>
    </submittedName>
</protein>
<dbReference type="EMBL" id="VWXF01000001">
    <property type="protein sequence ID" value="NIF20463.1"/>
    <property type="molecule type" value="Genomic_DNA"/>
</dbReference>
<dbReference type="CDD" id="cd04301">
    <property type="entry name" value="NAT_SF"/>
    <property type="match status" value="1"/>
</dbReference>
<evidence type="ECO:0000256" key="2">
    <source>
        <dbReference type="ARBA" id="ARBA00023315"/>
    </source>
</evidence>
<dbReference type="Proteomes" id="UP001515683">
    <property type="component" value="Unassembled WGS sequence"/>
</dbReference>
<dbReference type="InterPro" id="IPR016181">
    <property type="entry name" value="Acyl_CoA_acyltransferase"/>
</dbReference>
<gene>
    <name evidence="4" type="ORF">F3J40_02375</name>
</gene>
<dbReference type="Pfam" id="PF00583">
    <property type="entry name" value="Acetyltransf_1"/>
    <property type="match status" value="1"/>
</dbReference>
<dbReference type="PANTHER" id="PTHR43800:SF1">
    <property type="entry name" value="PEPTIDYL-LYSINE N-ACETYLTRANSFERASE YJAB"/>
    <property type="match status" value="1"/>
</dbReference>
<evidence type="ECO:0000256" key="1">
    <source>
        <dbReference type="ARBA" id="ARBA00022679"/>
    </source>
</evidence>
<proteinExistence type="predicted"/>
<keyword evidence="5" id="KW-1185">Reference proteome</keyword>
<dbReference type="PROSITE" id="PS51186">
    <property type="entry name" value="GNAT"/>
    <property type="match status" value="1"/>
</dbReference>